<dbReference type="Proteomes" id="UP000010866">
    <property type="component" value="Chromosome"/>
</dbReference>
<protein>
    <submittedName>
        <fullName evidence="1">Uncharacterized protein</fullName>
    </submittedName>
</protein>
<keyword evidence="2" id="KW-1185">Reference proteome</keyword>
<proteinExistence type="predicted"/>
<evidence type="ECO:0000313" key="2">
    <source>
        <dbReference type="Proteomes" id="UP000010866"/>
    </source>
</evidence>
<dbReference type="GeneID" id="14407772"/>
<dbReference type="KEGG" id="mhz:Metho_0640"/>
<dbReference type="EMBL" id="CP003362">
    <property type="protein sequence ID" value="AGB48896.1"/>
    <property type="molecule type" value="Genomic_DNA"/>
</dbReference>
<organism evidence="1 2">
    <name type="scientific">Methanomethylovorans hollandica (strain DSM 15978 / NBRC 107637 / DMS1)</name>
    <dbReference type="NCBI Taxonomy" id="867904"/>
    <lineage>
        <taxon>Archaea</taxon>
        <taxon>Methanobacteriati</taxon>
        <taxon>Methanobacteriota</taxon>
        <taxon>Stenosarchaea group</taxon>
        <taxon>Methanomicrobia</taxon>
        <taxon>Methanosarcinales</taxon>
        <taxon>Methanosarcinaceae</taxon>
        <taxon>Methanomethylovorans</taxon>
    </lineage>
</organism>
<accession>L0KUV0</accession>
<dbReference type="RefSeq" id="WP_015324064.1">
    <property type="nucleotide sequence ID" value="NC_019977.1"/>
</dbReference>
<evidence type="ECO:0000313" key="1">
    <source>
        <dbReference type="EMBL" id="AGB48896.1"/>
    </source>
</evidence>
<name>L0KUV0_METHD</name>
<gene>
    <name evidence="1" type="ordered locus">Metho_0640</name>
</gene>
<reference evidence="2" key="1">
    <citation type="submission" date="2012-02" db="EMBL/GenBank/DDBJ databases">
        <title>Complete sequence of chromosome of Methanomethylovorans hollandica DSM 15978.</title>
        <authorList>
            <person name="Lucas S."/>
            <person name="Copeland A."/>
            <person name="Lapidus A."/>
            <person name="Glavina del Rio T."/>
            <person name="Dalin E."/>
            <person name="Tice H."/>
            <person name="Bruce D."/>
            <person name="Goodwin L."/>
            <person name="Pitluck S."/>
            <person name="Peters L."/>
            <person name="Mikhailova N."/>
            <person name="Held B."/>
            <person name="Kyrpides N."/>
            <person name="Mavromatis K."/>
            <person name="Ivanova N."/>
            <person name="Brettin T."/>
            <person name="Detter J.C."/>
            <person name="Han C."/>
            <person name="Larimer F."/>
            <person name="Land M."/>
            <person name="Hauser L."/>
            <person name="Markowitz V."/>
            <person name="Cheng J.-F."/>
            <person name="Hugenholtz P."/>
            <person name="Woyke T."/>
            <person name="Wu D."/>
            <person name="Spring S."/>
            <person name="Schroeder M."/>
            <person name="Brambilla E."/>
            <person name="Klenk H.-P."/>
            <person name="Eisen J.A."/>
        </authorList>
    </citation>
    <scope>NUCLEOTIDE SEQUENCE [LARGE SCALE GENOMIC DNA]</scope>
    <source>
        <strain evidence="2">DSM 15978 / NBRC 107637 / DMS1</strain>
    </source>
</reference>
<dbReference type="HOGENOM" id="CLU_2115490_0_0_2"/>
<dbReference type="AlphaFoldDB" id="L0KUV0"/>
<sequence length="114" mass="13295">MELLIENELKYNRLNLRTAENIRKTVANDADVEKKVIASYGIIEYEVRKEKMVLDMETAVKLEEMSKAADDDLTKLAESIIQDLIEAKVNEKLMSFCKMRSPRYNIKHLCTKNR</sequence>